<evidence type="ECO:0000256" key="3">
    <source>
        <dbReference type="ARBA" id="ARBA00013081"/>
    </source>
</evidence>
<dbReference type="Pfam" id="PF00149">
    <property type="entry name" value="Metallophos"/>
    <property type="match status" value="1"/>
</dbReference>
<evidence type="ECO:0000256" key="7">
    <source>
        <dbReference type="ARBA" id="ARBA00023211"/>
    </source>
</evidence>
<dbReference type="PRINTS" id="PR00114">
    <property type="entry name" value="STPHPHTASE"/>
</dbReference>
<dbReference type="Pfam" id="PF08321">
    <property type="entry name" value="PPP5"/>
    <property type="match status" value="1"/>
</dbReference>
<reference evidence="11" key="1">
    <citation type="submission" date="2021-06" db="EMBL/GenBank/DDBJ databases">
        <authorList>
            <person name="Kallberg Y."/>
            <person name="Tangrot J."/>
            <person name="Rosling A."/>
        </authorList>
    </citation>
    <scope>NUCLEOTIDE SEQUENCE</scope>
    <source>
        <strain evidence="11">MA453B</strain>
    </source>
</reference>
<comment type="cofactor">
    <cofactor evidence="1">
        <name>Mn(2+)</name>
        <dbReference type="ChEBI" id="CHEBI:29035"/>
    </cofactor>
</comment>
<dbReference type="PANTHER" id="PTHR45668:SF5">
    <property type="entry name" value="SERINE_THREONINE-PROTEIN PHOSPHATASE 5"/>
    <property type="match status" value="1"/>
</dbReference>
<dbReference type="Proteomes" id="UP000789405">
    <property type="component" value="Unassembled WGS sequence"/>
</dbReference>
<name>A0A9N9EBF4_9GLOM</name>
<feature type="repeat" description="TPR" evidence="9">
    <location>
        <begin position="21"/>
        <end position="54"/>
    </location>
</feature>
<keyword evidence="7" id="KW-0464">Manganese</keyword>
<keyword evidence="12" id="KW-1185">Reference proteome</keyword>
<proteinExistence type="inferred from homology"/>
<dbReference type="PROSITE" id="PS50005">
    <property type="entry name" value="TPR"/>
    <property type="match status" value="1"/>
</dbReference>
<keyword evidence="5" id="KW-0677">Repeat</keyword>
<gene>
    <name evidence="11" type="ORF">DERYTH_LOCUS11026</name>
</gene>
<organism evidence="11 12">
    <name type="scientific">Dentiscutata erythropus</name>
    <dbReference type="NCBI Taxonomy" id="1348616"/>
    <lineage>
        <taxon>Eukaryota</taxon>
        <taxon>Fungi</taxon>
        <taxon>Fungi incertae sedis</taxon>
        <taxon>Mucoromycota</taxon>
        <taxon>Glomeromycotina</taxon>
        <taxon>Glomeromycetes</taxon>
        <taxon>Diversisporales</taxon>
        <taxon>Gigasporaceae</taxon>
        <taxon>Dentiscutata</taxon>
    </lineage>
</organism>
<dbReference type="SUPFAM" id="SSF48452">
    <property type="entry name" value="TPR-like"/>
    <property type="match status" value="1"/>
</dbReference>
<evidence type="ECO:0000256" key="5">
    <source>
        <dbReference type="ARBA" id="ARBA00022737"/>
    </source>
</evidence>
<dbReference type="InterPro" id="IPR011990">
    <property type="entry name" value="TPR-like_helical_dom_sf"/>
</dbReference>
<dbReference type="InterPro" id="IPR029052">
    <property type="entry name" value="Metallo-depent_PP-like"/>
</dbReference>
<dbReference type="GO" id="GO:0004722">
    <property type="term" value="F:protein serine/threonine phosphatase activity"/>
    <property type="evidence" value="ECO:0007669"/>
    <property type="project" value="UniProtKB-EC"/>
</dbReference>
<evidence type="ECO:0000256" key="8">
    <source>
        <dbReference type="PIRSR" id="PIRSR033096-1"/>
    </source>
</evidence>
<keyword evidence="9" id="KW-0802">TPR repeat</keyword>
<dbReference type="EC" id="3.1.3.16" evidence="3"/>
<comment type="caution">
    <text evidence="11">The sequence shown here is derived from an EMBL/GenBank/DDBJ whole genome shotgun (WGS) entry which is preliminary data.</text>
</comment>
<dbReference type="InterPro" id="IPR051134">
    <property type="entry name" value="PPP_phosphatase"/>
</dbReference>
<dbReference type="SMART" id="SM00156">
    <property type="entry name" value="PP2Ac"/>
    <property type="match status" value="1"/>
</dbReference>
<dbReference type="PIRSF" id="PIRSF033096">
    <property type="entry name" value="PPPtase_5"/>
    <property type="match status" value="1"/>
</dbReference>
<protein>
    <recommendedName>
        <fullName evidence="3">protein-serine/threonine phosphatase</fullName>
        <ecNumber evidence="3">3.1.3.16</ecNumber>
    </recommendedName>
</protein>
<keyword evidence="6" id="KW-0378">Hydrolase</keyword>
<evidence type="ECO:0000256" key="9">
    <source>
        <dbReference type="PROSITE-ProRule" id="PRU00339"/>
    </source>
</evidence>
<sequence length="499" mass="56826">MNADANGIQAEPVSEENKIKAEEAKEAANKLFNAKNYEAAIAKYTEAIDLNPNAAQYYANRSFAHIKTEAYGFAVEDAERAVKADPTYVKGYYRRAAANMALCRFKDALQDFRIVSKKNPSDKDVKTKLTECKKIVQKIEFEKAIEVDSPQKNIAETIDINAFSVDSFYDGPKLANGQVTKEFIEEMMECFKNQKKIHRKYAFQVCKYISFIYKTCSCKNMRINERVETDNFDRAENDVRITIVGGHKYTSKLQINCQFYDFLNIFKINGLPSEENMYLFNGDFVDRGSFSVEVILTLFAFKWLYPTSVYLTRGNHETDDMNKVYGFEGEVKAKYTEQMFELFSETFTALPLAHLINQKILVVHGGLFSKDDVTLDDIRNIDRIDKKQPEHGSLMCELLWSDPQPLPGRGPSKRGVGIQFGPDVTEKFLKRNNIVTRSKKMVMWSNITANALLYSPPPITGALINITPDLQLAYKTFEAVPHPNVRPMAYASQFGGLFT</sequence>
<keyword evidence="4" id="KW-0479">Metal-binding</keyword>
<evidence type="ECO:0000256" key="4">
    <source>
        <dbReference type="ARBA" id="ARBA00022723"/>
    </source>
</evidence>
<dbReference type="SUPFAM" id="SSF56300">
    <property type="entry name" value="Metallo-dependent phosphatases"/>
    <property type="match status" value="1"/>
</dbReference>
<dbReference type="PANTHER" id="PTHR45668">
    <property type="entry name" value="SERINE/THREONINE-PROTEIN PHOSPHATASE 5-RELATED"/>
    <property type="match status" value="1"/>
</dbReference>
<dbReference type="Gene3D" id="1.25.40.10">
    <property type="entry name" value="Tetratricopeptide repeat domain"/>
    <property type="match status" value="1"/>
</dbReference>
<dbReference type="EMBL" id="CAJVPY010006671">
    <property type="protein sequence ID" value="CAG8667141.1"/>
    <property type="molecule type" value="Genomic_DNA"/>
</dbReference>
<dbReference type="Gene3D" id="3.60.21.10">
    <property type="match status" value="1"/>
</dbReference>
<dbReference type="OrthoDB" id="445564at2759"/>
<evidence type="ECO:0000313" key="12">
    <source>
        <dbReference type="Proteomes" id="UP000789405"/>
    </source>
</evidence>
<accession>A0A9N9EBF4</accession>
<dbReference type="SMART" id="SM00028">
    <property type="entry name" value="TPR"/>
    <property type="match status" value="3"/>
</dbReference>
<evidence type="ECO:0000256" key="6">
    <source>
        <dbReference type="ARBA" id="ARBA00022801"/>
    </source>
</evidence>
<dbReference type="GO" id="GO:0046872">
    <property type="term" value="F:metal ion binding"/>
    <property type="evidence" value="ECO:0007669"/>
    <property type="project" value="UniProtKB-KW"/>
</dbReference>
<dbReference type="InterPro" id="IPR006186">
    <property type="entry name" value="Ser/Thr-sp_prot-phosphatase"/>
</dbReference>
<evidence type="ECO:0000256" key="1">
    <source>
        <dbReference type="ARBA" id="ARBA00001936"/>
    </source>
</evidence>
<feature type="active site" description="Proton donor/acceptor" evidence="8">
    <location>
        <position position="316"/>
    </location>
</feature>
<evidence type="ECO:0000313" key="11">
    <source>
        <dbReference type="EMBL" id="CAG8667141.1"/>
    </source>
</evidence>
<evidence type="ECO:0000259" key="10">
    <source>
        <dbReference type="SMART" id="SM00156"/>
    </source>
</evidence>
<feature type="domain" description="Serine/threonine specific protein phosphatases" evidence="10">
    <location>
        <begin position="210"/>
        <end position="481"/>
    </location>
</feature>
<dbReference type="InterPro" id="IPR004843">
    <property type="entry name" value="Calcineurin-like_PHP"/>
</dbReference>
<dbReference type="InterPro" id="IPR019734">
    <property type="entry name" value="TPR_rpt"/>
</dbReference>
<evidence type="ECO:0000256" key="2">
    <source>
        <dbReference type="ARBA" id="ARBA00008786"/>
    </source>
</evidence>
<dbReference type="AlphaFoldDB" id="A0A9N9EBF4"/>
<comment type="similarity">
    <text evidence="2">Belongs to the PPP phosphatase family. PP-5 (PP-T) subfamily.</text>
</comment>
<dbReference type="InterPro" id="IPR013235">
    <property type="entry name" value="PPP_dom"/>
</dbReference>